<sequence>MTTATPPESALNLSSAEVLNRDCFCRTLNKDRLRAQLEADPSLQGLTDKLLQTRSNLFSSNVVFVSKKVQSHIESVVEAIERVATLPGYQAQALSRALPIAQPAWGPRGACMGYDFHLSHQGPQLIEINTNAGGLLLNAALARAQEVCCKELGDAFVTGARQSGLPQAIFDMFAAEWQLQRGDQPWRSVLIVDSAPKAQYLAPEFELFRQLFAQHGLQAHIADPAELVWQGGQLLYQNTRVDMVYNRLTDFYLEEPAHQALRQAYEAGAVVLTPHPNRHALLADKRNLIALSNDTLLTALGASTADRKLLAASVPTTRLVTQERADELWAQRRQLFFKPVAGYGAKAAYRGDKLTRRVWGEILQGDFVAQTLVPPAERMIEVDGVLTDLKFDIRAFTYGGRVQLLAARIYSGQTTNFRTPGGGFAPVIVVSDEETR</sequence>
<comment type="caution">
    <text evidence="1">The sequence shown here is derived from an EMBL/GenBank/DDBJ whole genome shotgun (WGS) entry which is preliminary data.</text>
</comment>
<name>A0A1Q8YE13_9BURK</name>
<proteinExistence type="predicted"/>
<gene>
    <name evidence="1" type="ORF">BLL52_2525</name>
</gene>
<reference evidence="1 2" key="1">
    <citation type="submission" date="2017-01" db="EMBL/GenBank/DDBJ databases">
        <title>Genome sequence of Rhodoferax antarcticus ANT.BR, a psychrophilic purple nonsulfur bacterium from an Antarctic microbial mat.</title>
        <authorList>
            <person name="Baker J."/>
            <person name="Riester C."/>
            <person name="Skinner B."/>
            <person name="Newell A."/>
            <person name="Swingley W."/>
            <person name="Madigan M."/>
            <person name="Jung D."/>
            <person name="Asao M."/>
            <person name="Chen M."/>
            <person name="Loughlin P."/>
            <person name="Pan H."/>
            <person name="Lin S."/>
            <person name="Li N."/>
            <person name="Shaw J."/>
            <person name="Prado M."/>
            <person name="Sherman C."/>
            <person name="Li X."/>
            <person name="Tang J."/>
            <person name="Blankenship R."/>
            <person name="Zhao T."/>
            <person name="Touchman J."/>
            <person name="Sattley M."/>
        </authorList>
    </citation>
    <scope>NUCLEOTIDE SEQUENCE [LARGE SCALE GENOMIC DNA]</scope>
    <source>
        <strain evidence="1 2">ANT.BR</strain>
    </source>
</reference>
<accession>A0A1Q8YE13</accession>
<protein>
    <recommendedName>
        <fullName evidence="3">Circularly permuted type 2 ATP-grasp protein</fullName>
    </recommendedName>
</protein>
<dbReference type="EMBL" id="MSYM01000013">
    <property type="protein sequence ID" value="OLP06294.1"/>
    <property type="molecule type" value="Genomic_DNA"/>
</dbReference>
<evidence type="ECO:0008006" key="3">
    <source>
        <dbReference type="Google" id="ProtNLM"/>
    </source>
</evidence>
<dbReference type="Proteomes" id="UP000185911">
    <property type="component" value="Unassembled WGS sequence"/>
</dbReference>
<evidence type="ECO:0000313" key="1">
    <source>
        <dbReference type="EMBL" id="OLP06294.1"/>
    </source>
</evidence>
<keyword evidence="2" id="KW-1185">Reference proteome</keyword>
<dbReference type="RefSeq" id="WP_075586758.1">
    <property type="nucleotide sequence ID" value="NZ_MSYM01000013.1"/>
</dbReference>
<organism evidence="1 2">
    <name type="scientific">Rhodoferax antarcticus ANT.BR</name>
    <dbReference type="NCBI Taxonomy" id="1111071"/>
    <lineage>
        <taxon>Bacteria</taxon>
        <taxon>Pseudomonadati</taxon>
        <taxon>Pseudomonadota</taxon>
        <taxon>Betaproteobacteria</taxon>
        <taxon>Burkholderiales</taxon>
        <taxon>Comamonadaceae</taxon>
        <taxon>Rhodoferax</taxon>
    </lineage>
</organism>
<evidence type="ECO:0000313" key="2">
    <source>
        <dbReference type="Proteomes" id="UP000185911"/>
    </source>
</evidence>
<dbReference type="STRING" id="81479.RA876_06745"/>
<dbReference type="SUPFAM" id="SSF56059">
    <property type="entry name" value="Glutathione synthetase ATP-binding domain-like"/>
    <property type="match status" value="1"/>
</dbReference>
<dbReference type="AlphaFoldDB" id="A0A1Q8YE13"/>